<name>A0ABY9H0Q5_9GAMM</name>
<dbReference type="RefSeq" id="WP_305498135.1">
    <property type="nucleotide sequence ID" value="NZ_CP131913.1"/>
</dbReference>
<keyword evidence="2" id="KW-1185">Reference proteome</keyword>
<dbReference type="EMBL" id="CP131913">
    <property type="protein sequence ID" value="WLI72032.1"/>
    <property type="molecule type" value="Genomic_DNA"/>
</dbReference>
<reference evidence="1 2" key="1">
    <citation type="submission" date="2023-08" db="EMBL/GenBank/DDBJ databases">
        <title>Transcriptome Analysis of Halomonas alkalicola CICC 11012s to Identify the Genes Involved in Alkaline Tolerances.</title>
        <authorList>
            <person name="Zhai L."/>
        </authorList>
    </citation>
    <scope>NUCLEOTIDE SEQUENCE [LARGE SCALE GENOMIC DNA]</scope>
    <source>
        <strain evidence="1 2">CICC 11012s</strain>
    </source>
</reference>
<evidence type="ECO:0000313" key="1">
    <source>
        <dbReference type="EMBL" id="WLI72032.1"/>
    </source>
</evidence>
<dbReference type="NCBIfam" id="TIGR02444">
    <property type="entry name" value="TIGR02444 family protein"/>
    <property type="match status" value="1"/>
</dbReference>
<dbReference type="InterPro" id="IPR012659">
    <property type="entry name" value="CHP02444"/>
</dbReference>
<organism evidence="1 2">
    <name type="scientific">Halomonas alkalicola</name>
    <dbReference type="NCBI Taxonomy" id="1930622"/>
    <lineage>
        <taxon>Bacteria</taxon>
        <taxon>Pseudomonadati</taxon>
        <taxon>Pseudomonadota</taxon>
        <taxon>Gammaproteobacteria</taxon>
        <taxon>Oceanospirillales</taxon>
        <taxon>Halomonadaceae</taxon>
        <taxon>Halomonas</taxon>
    </lineage>
</organism>
<dbReference type="Pfam" id="PF09523">
    <property type="entry name" value="DUF2390"/>
    <property type="match status" value="1"/>
</dbReference>
<evidence type="ECO:0000313" key="2">
    <source>
        <dbReference type="Proteomes" id="UP001235344"/>
    </source>
</evidence>
<accession>A0ABY9H0Q5</accession>
<dbReference type="Proteomes" id="UP001235344">
    <property type="component" value="Chromosome"/>
</dbReference>
<gene>
    <name evidence="1" type="ORF">B6N23_09410</name>
</gene>
<sequence>MGVAALSATTDEMNDDSTEMTAVLRRRLSEHSLWAFALALYARPGVEAACLALQDEAGVDVCELLWRCWLLQHGARPGPAAEAGVAEVRRWQAEVTAPLRTVRRRLKPEAASDAGVAALRETLKRAELEAEREALTRLERLVLAGEKRLSPTTGISTEKVLESTLLLQKKTHLSTLQTLIASLDPPPAPR</sequence>
<protein>
    <submittedName>
        <fullName evidence="1">TIGR02444 family protein</fullName>
    </submittedName>
</protein>
<proteinExistence type="predicted"/>